<accession>A0A3N2PYC3</accession>
<gene>
    <name evidence="2" type="ORF">SODALDRAFT_132153</name>
</gene>
<feature type="compositionally biased region" description="Low complexity" evidence="1">
    <location>
        <begin position="22"/>
        <end position="33"/>
    </location>
</feature>
<proteinExistence type="predicted"/>
<evidence type="ECO:0000313" key="2">
    <source>
        <dbReference type="EMBL" id="ROT39539.1"/>
    </source>
</evidence>
<organism evidence="2 3">
    <name type="scientific">Sodiomyces alkalinus (strain CBS 110278 / VKM F-3762 / F11)</name>
    <name type="common">Alkaliphilic filamentous fungus</name>
    <dbReference type="NCBI Taxonomy" id="1314773"/>
    <lineage>
        <taxon>Eukaryota</taxon>
        <taxon>Fungi</taxon>
        <taxon>Dikarya</taxon>
        <taxon>Ascomycota</taxon>
        <taxon>Pezizomycotina</taxon>
        <taxon>Sordariomycetes</taxon>
        <taxon>Hypocreomycetidae</taxon>
        <taxon>Glomerellales</taxon>
        <taxon>Plectosphaerellaceae</taxon>
        <taxon>Sodiomyces</taxon>
    </lineage>
</organism>
<dbReference type="AlphaFoldDB" id="A0A3N2PYC3"/>
<dbReference type="Proteomes" id="UP000272025">
    <property type="component" value="Unassembled WGS sequence"/>
</dbReference>
<dbReference type="EMBL" id="ML119053">
    <property type="protein sequence ID" value="ROT39539.1"/>
    <property type="molecule type" value="Genomic_DNA"/>
</dbReference>
<name>A0A3N2PYC3_SODAK</name>
<dbReference type="GeneID" id="39575190"/>
<sequence>MFHGPFHGPDYGRAGDMLDVHSTNPPSTSNRTSYKLRPRMVEDVGCRSSLLEGFIYKLSHEISQNMAVLKKYIRKGALGVHTFRGHASAMAGLAYGLGPIKTAQPLFNLPQITRPNQNQPFHSSVYSKLRGVLLFPGSQTAIAQRYIRKRERDSFKARSVSRTKI</sequence>
<dbReference type="RefSeq" id="XP_028467345.1">
    <property type="nucleotide sequence ID" value="XM_028606712.1"/>
</dbReference>
<reference evidence="2 3" key="1">
    <citation type="journal article" date="2018" name="Mol. Ecol.">
        <title>The obligate alkalophilic soda-lake fungus Sodiomyces alkalinus has shifted to a protein diet.</title>
        <authorList>
            <person name="Grum-Grzhimaylo A.A."/>
            <person name="Falkoski D.L."/>
            <person name="van den Heuvel J."/>
            <person name="Valero-Jimenez C.A."/>
            <person name="Min B."/>
            <person name="Choi I.G."/>
            <person name="Lipzen A."/>
            <person name="Daum C.G."/>
            <person name="Aanen D.K."/>
            <person name="Tsang A."/>
            <person name="Henrissat B."/>
            <person name="Bilanenko E.N."/>
            <person name="de Vries R.P."/>
            <person name="van Kan J.A.L."/>
            <person name="Grigoriev I.V."/>
            <person name="Debets A.J.M."/>
        </authorList>
    </citation>
    <scope>NUCLEOTIDE SEQUENCE [LARGE SCALE GENOMIC DNA]</scope>
    <source>
        <strain evidence="2 3">F11</strain>
    </source>
</reference>
<evidence type="ECO:0000256" key="1">
    <source>
        <dbReference type="SAM" id="MobiDB-lite"/>
    </source>
</evidence>
<evidence type="ECO:0000313" key="3">
    <source>
        <dbReference type="Proteomes" id="UP000272025"/>
    </source>
</evidence>
<feature type="region of interest" description="Disordered" evidence="1">
    <location>
        <begin position="1"/>
        <end position="33"/>
    </location>
</feature>
<protein>
    <submittedName>
        <fullName evidence="2">Uncharacterized protein</fullName>
    </submittedName>
</protein>
<keyword evidence="3" id="KW-1185">Reference proteome</keyword>